<dbReference type="InterPro" id="IPR054566">
    <property type="entry name" value="ManC/GMP-like_b-helix"/>
</dbReference>
<feature type="domain" description="MannoseP isomerase/GMP-like beta-helix" evidence="2">
    <location>
        <begin position="275"/>
        <end position="324"/>
    </location>
</feature>
<dbReference type="EMBL" id="JAVRHO010000016">
    <property type="protein sequence ID" value="MDT0647419.1"/>
    <property type="molecule type" value="Genomic_DNA"/>
</dbReference>
<keyword evidence="4" id="KW-1185">Reference proteome</keyword>
<proteinExistence type="predicted"/>
<accession>A0ABU3CM38</accession>
<dbReference type="InterPro" id="IPR005835">
    <property type="entry name" value="NTP_transferase_dom"/>
</dbReference>
<gene>
    <name evidence="3" type="ORF">RM545_12025</name>
</gene>
<dbReference type="InterPro" id="IPR049577">
    <property type="entry name" value="GMPP_N"/>
</dbReference>
<dbReference type="RefSeq" id="WP_311495527.1">
    <property type="nucleotide sequence ID" value="NZ_JAVRHO010000016.1"/>
</dbReference>
<dbReference type="CDD" id="cd02509">
    <property type="entry name" value="GDP-M1P_Guanylyltransferase"/>
    <property type="match status" value="1"/>
</dbReference>
<feature type="domain" description="Nucleotidyl transferase" evidence="1">
    <location>
        <begin position="7"/>
        <end position="268"/>
    </location>
</feature>
<evidence type="ECO:0000259" key="1">
    <source>
        <dbReference type="Pfam" id="PF00483"/>
    </source>
</evidence>
<dbReference type="InterPro" id="IPR029044">
    <property type="entry name" value="Nucleotide-diphossugar_trans"/>
</dbReference>
<dbReference type="PANTHER" id="PTHR46390:SF1">
    <property type="entry name" value="MANNOSE-1-PHOSPHATE GUANYLYLTRANSFERASE"/>
    <property type="match status" value="1"/>
</dbReference>
<comment type="caution">
    <text evidence="3">The sequence shown here is derived from an EMBL/GenBank/DDBJ whole genome shotgun (WGS) entry which is preliminary data.</text>
</comment>
<evidence type="ECO:0000313" key="4">
    <source>
        <dbReference type="Proteomes" id="UP001245285"/>
    </source>
</evidence>
<dbReference type="Proteomes" id="UP001245285">
    <property type="component" value="Unassembled WGS sequence"/>
</dbReference>
<protein>
    <submittedName>
        <fullName evidence="3">Sugar phosphate nucleotidyltransferase</fullName>
    </submittedName>
</protein>
<sequence>MSSIFHVLLTGGVGSRLWPLSRQSRPKQYLEIFSQHSLFELAVQRNASFVNDLIVVGNKGNRNLSETTLSKIGISDYVNIVEATPRNTAPAIAFAAFAAQPEDILLVTPADHIIKEGREYDGAVQKAIKLAQENNIVTFGIEPTRPETGYGYIEFEGEEVISFREKPNEDTAKDFLKRRSFLWNSGMFCFKAGIFLEELQNYSPEVYKRSLAAWKKSANGELETESSLDIPSISVDYAVMERSNRIKVVRSDFQWSDMGSFEAVYDYLKEQGQPVDKFGNMQIGSDKHVSFVGLTNCILVSTDDAYLVLSKAASQEVKELYQELEKKNIELVR</sequence>
<dbReference type="InterPro" id="IPR051161">
    <property type="entry name" value="Mannose-6P_isomerase_type2"/>
</dbReference>
<evidence type="ECO:0000313" key="3">
    <source>
        <dbReference type="EMBL" id="MDT0647419.1"/>
    </source>
</evidence>
<dbReference type="Pfam" id="PF00483">
    <property type="entry name" value="NTP_transferase"/>
    <property type="match status" value="1"/>
</dbReference>
<dbReference type="SUPFAM" id="SSF159283">
    <property type="entry name" value="Guanosine diphospho-D-mannose pyrophosphorylase/mannose-6-phosphate isomerase linker domain"/>
    <property type="match status" value="1"/>
</dbReference>
<dbReference type="SUPFAM" id="SSF53448">
    <property type="entry name" value="Nucleotide-diphospho-sugar transferases"/>
    <property type="match status" value="1"/>
</dbReference>
<organism evidence="3 4">
    <name type="scientific">Autumnicola lenta</name>
    <dbReference type="NCBI Taxonomy" id="3075593"/>
    <lineage>
        <taxon>Bacteria</taxon>
        <taxon>Pseudomonadati</taxon>
        <taxon>Bacteroidota</taxon>
        <taxon>Flavobacteriia</taxon>
        <taxon>Flavobacteriales</taxon>
        <taxon>Flavobacteriaceae</taxon>
        <taxon>Autumnicola</taxon>
    </lineage>
</organism>
<evidence type="ECO:0000259" key="2">
    <source>
        <dbReference type="Pfam" id="PF22640"/>
    </source>
</evidence>
<dbReference type="Pfam" id="PF22640">
    <property type="entry name" value="ManC_GMP_beta-helix"/>
    <property type="match status" value="1"/>
</dbReference>
<dbReference type="PANTHER" id="PTHR46390">
    <property type="entry name" value="MANNOSE-1-PHOSPHATE GUANYLYLTRANSFERASE"/>
    <property type="match status" value="1"/>
</dbReference>
<name>A0ABU3CM38_9FLAO</name>
<reference evidence="3 4" key="1">
    <citation type="submission" date="2023-09" db="EMBL/GenBank/DDBJ databases">
        <authorList>
            <person name="Rey-Velasco X."/>
        </authorList>
    </citation>
    <scope>NUCLEOTIDE SEQUENCE [LARGE SCALE GENOMIC DNA]</scope>
    <source>
        <strain evidence="3 4">F260</strain>
    </source>
</reference>
<dbReference type="Gene3D" id="3.90.550.10">
    <property type="entry name" value="Spore Coat Polysaccharide Biosynthesis Protein SpsA, Chain A"/>
    <property type="match status" value="1"/>
</dbReference>